<protein>
    <recommendedName>
        <fullName evidence="9">Transcription factor domain-containing protein</fullName>
    </recommendedName>
</protein>
<keyword evidence="2" id="KW-0805">Transcription regulation</keyword>
<keyword evidence="8" id="KW-1185">Reference proteome</keyword>
<dbReference type="GO" id="GO:0005634">
    <property type="term" value="C:nucleus"/>
    <property type="evidence" value="ECO:0007669"/>
    <property type="project" value="UniProtKB-SubCell"/>
</dbReference>
<reference evidence="7" key="1">
    <citation type="journal article" date="2020" name="Stud. Mycol.">
        <title>101 Dothideomycetes genomes: a test case for predicting lifestyles and emergence of pathogens.</title>
        <authorList>
            <person name="Haridas S."/>
            <person name="Albert R."/>
            <person name="Binder M."/>
            <person name="Bloem J."/>
            <person name="Labutti K."/>
            <person name="Salamov A."/>
            <person name="Andreopoulos B."/>
            <person name="Baker S."/>
            <person name="Barry K."/>
            <person name="Bills G."/>
            <person name="Bluhm B."/>
            <person name="Cannon C."/>
            <person name="Castanera R."/>
            <person name="Culley D."/>
            <person name="Daum C."/>
            <person name="Ezra D."/>
            <person name="Gonzalez J."/>
            <person name="Henrissat B."/>
            <person name="Kuo A."/>
            <person name="Liang C."/>
            <person name="Lipzen A."/>
            <person name="Lutzoni F."/>
            <person name="Magnuson J."/>
            <person name="Mondo S."/>
            <person name="Nolan M."/>
            <person name="Ohm R."/>
            <person name="Pangilinan J."/>
            <person name="Park H.-J."/>
            <person name="Ramirez L."/>
            <person name="Alfaro M."/>
            <person name="Sun H."/>
            <person name="Tritt A."/>
            <person name="Yoshinaga Y."/>
            <person name="Zwiers L.-H."/>
            <person name="Turgeon B."/>
            <person name="Goodwin S."/>
            <person name="Spatafora J."/>
            <person name="Crous P."/>
            <person name="Grigoriev I."/>
        </authorList>
    </citation>
    <scope>NUCLEOTIDE SEQUENCE</scope>
    <source>
        <strain evidence="7">CBS 109.77</strain>
    </source>
</reference>
<comment type="subcellular location">
    <subcellularLocation>
        <location evidence="1">Nucleus</location>
    </subcellularLocation>
</comment>
<keyword evidence="3" id="KW-0238">DNA-binding</keyword>
<evidence type="ECO:0000256" key="5">
    <source>
        <dbReference type="ARBA" id="ARBA00023242"/>
    </source>
</evidence>
<evidence type="ECO:0008006" key="9">
    <source>
        <dbReference type="Google" id="ProtNLM"/>
    </source>
</evidence>
<proteinExistence type="predicted"/>
<keyword evidence="4" id="KW-0804">Transcription</keyword>
<dbReference type="InterPro" id="IPR051089">
    <property type="entry name" value="prtT"/>
</dbReference>
<accession>A0A6A6X938</accession>
<dbReference type="EMBL" id="MU001950">
    <property type="protein sequence ID" value="KAF2792906.1"/>
    <property type="molecule type" value="Genomic_DNA"/>
</dbReference>
<dbReference type="PANTHER" id="PTHR31845:SF21">
    <property type="entry name" value="REGULATORY PROTEIN LEU3"/>
    <property type="match status" value="1"/>
</dbReference>
<evidence type="ECO:0000256" key="1">
    <source>
        <dbReference type="ARBA" id="ARBA00004123"/>
    </source>
</evidence>
<gene>
    <name evidence="7" type="ORF">K505DRAFT_277967</name>
</gene>
<dbReference type="OrthoDB" id="3163292at2759"/>
<dbReference type="AlphaFoldDB" id="A0A6A6X938"/>
<name>A0A6A6X938_9PLEO</name>
<evidence type="ECO:0000256" key="6">
    <source>
        <dbReference type="SAM" id="MobiDB-lite"/>
    </source>
</evidence>
<feature type="region of interest" description="Disordered" evidence="6">
    <location>
        <begin position="1"/>
        <end position="36"/>
    </location>
</feature>
<dbReference type="Proteomes" id="UP000799757">
    <property type="component" value="Unassembled WGS sequence"/>
</dbReference>
<organism evidence="7 8">
    <name type="scientific">Melanomma pulvis-pyrius CBS 109.77</name>
    <dbReference type="NCBI Taxonomy" id="1314802"/>
    <lineage>
        <taxon>Eukaryota</taxon>
        <taxon>Fungi</taxon>
        <taxon>Dikarya</taxon>
        <taxon>Ascomycota</taxon>
        <taxon>Pezizomycotina</taxon>
        <taxon>Dothideomycetes</taxon>
        <taxon>Pleosporomycetidae</taxon>
        <taxon>Pleosporales</taxon>
        <taxon>Melanommataceae</taxon>
        <taxon>Melanomma</taxon>
    </lineage>
</organism>
<evidence type="ECO:0000256" key="3">
    <source>
        <dbReference type="ARBA" id="ARBA00023125"/>
    </source>
</evidence>
<evidence type="ECO:0000313" key="8">
    <source>
        <dbReference type="Proteomes" id="UP000799757"/>
    </source>
</evidence>
<dbReference type="GO" id="GO:0000981">
    <property type="term" value="F:DNA-binding transcription factor activity, RNA polymerase II-specific"/>
    <property type="evidence" value="ECO:0007669"/>
    <property type="project" value="TreeGrafter"/>
</dbReference>
<dbReference type="GO" id="GO:0000976">
    <property type="term" value="F:transcription cis-regulatory region binding"/>
    <property type="evidence" value="ECO:0007669"/>
    <property type="project" value="TreeGrafter"/>
</dbReference>
<dbReference type="PANTHER" id="PTHR31845">
    <property type="entry name" value="FINGER DOMAIN PROTEIN, PUTATIVE-RELATED"/>
    <property type="match status" value="1"/>
</dbReference>
<evidence type="ECO:0000256" key="4">
    <source>
        <dbReference type="ARBA" id="ARBA00023163"/>
    </source>
</evidence>
<evidence type="ECO:0000313" key="7">
    <source>
        <dbReference type="EMBL" id="KAF2792906.1"/>
    </source>
</evidence>
<feature type="compositionally biased region" description="Low complexity" evidence="6">
    <location>
        <begin position="19"/>
        <end position="35"/>
    </location>
</feature>
<keyword evidence="5" id="KW-0539">Nucleus</keyword>
<feature type="compositionally biased region" description="Polar residues" evidence="6">
    <location>
        <begin position="1"/>
        <end position="13"/>
    </location>
</feature>
<dbReference type="CDD" id="cd12148">
    <property type="entry name" value="fungal_TF_MHR"/>
    <property type="match status" value="1"/>
</dbReference>
<sequence length="545" mass="60953">MSPPNEVTLQSQIPYIARTSDSTSTQTSSSSSTNTAIPSFRAENRALAPSMSAFEADDITESRTLGNIQVEAPMIDLCFERFDRYFSPLIPILSSQQSPNQTYFECPLKFWVLLTIGSRKCLEDPTLFSTLSPHVETLAMTSLCLSRSSPYPIIEGLLLMCTWHLSTDRPFFRNIYCGLIGAVVTLTLHAGMHQCSSLQGVVSGAASEAVRGSIDVARGTKLWAYAVISNQSTMAVHGYPINDLLGSRHLVRGHKCCATLPSWIMRQGRCIAVITRMHGVVSELELETDLKSRSRVLRSLITAFEAELLELDSYVESQGPLSKVDFAIARLQVLSFGFLTAQNDLDRIHIIQLSEAAILTMEAIRELETTVQISLYCPNYIFQGILLAACTLLKLFKSYPPKTFNEKEHTSALFLAINMFKNISVVNNDIPAKVSGFLTQLWSSPMVYREADGGYIQSLQVENRLTMSVVFDCLWWWRKLFADWLNEQPVQSHSNYMTLGLSQNPEDFFDDSWNWDIDWGAIGSLGSQALSFDESDQSPYNVARE</sequence>
<evidence type="ECO:0000256" key="2">
    <source>
        <dbReference type="ARBA" id="ARBA00023015"/>
    </source>
</evidence>